<organism evidence="2 3">
    <name type="scientific">Chiloscyllium punctatum</name>
    <name type="common">Brownbanded bambooshark</name>
    <name type="synonym">Hemiscyllium punctatum</name>
    <dbReference type="NCBI Taxonomy" id="137246"/>
    <lineage>
        <taxon>Eukaryota</taxon>
        <taxon>Metazoa</taxon>
        <taxon>Chordata</taxon>
        <taxon>Craniata</taxon>
        <taxon>Vertebrata</taxon>
        <taxon>Chondrichthyes</taxon>
        <taxon>Elasmobranchii</taxon>
        <taxon>Galeomorphii</taxon>
        <taxon>Galeoidea</taxon>
        <taxon>Orectolobiformes</taxon>
        <taxon>Hemiscylliidae</taxon>
        <taxon>Chiloscyllium</taxon>
    </lineage>
</organism>
<protein>
    <submittedName>
        <fullName evidence="2">Uncharacterized protein</fullName>
    </submittedName>
</protein>
<comment type="caution">
    <text evidence="2">The sequence shown here is derived from an EMBL/GenBank/DDBJ whole genome shotgun (WGS) entry which is preliminary data.</text>
</comment>
<gene>
    <name evidence="2" type="ORF">chiPu_0004806</name>
</gene>
<evidence type="ECO:0000256" key="1">
    <source>
        <dbReference type="SAM" id="MobiDB-lite"/>
    </source>
</evidence>
<feature type="compositionally biased region" description="Gly residues" evidence="1">
    <location>
        <begin position="1"/>
        <end position="12"/>
    </location>
</feature>
<feature type="region of interest" description="Disordered" evidence="1">
    <location>
        <begin position="1"/>
        <end position="36"/>
    </location>
</feature>
<reference evidence="2 3" key="1">
    <citation type="journal article" date="2018" name="Nat. Ecol. Evol.">
        <title>Shark genomes provide insights into elasmobranch evolution and the origin of vertebrates.</title>
        <authorList>
            <person name="Hara Y"/>
            <person name="Yamaguchi K"/>
            <person name="Onimaru K"/>
            <person name="Kadota M"/>
            <person name="Koyanagi M"/>
            <person name="Keeley SD"/>
            <person name="Tatsumi K"/>
            <person name="Tanaka K"/>
            <person name="Motone F"/>
            <person name="Kageyama Y"/>
            <person name="Nozu R"/>
            <person name="Adachi N"/>
            <person name="Nishimura O"/>
            <person name="Nakagawa R"/>
            <person name="Tanegashima C"/>
            <person name="Kiyatake I"/>
            <person name="Matsumoto R"/>
            <person name="Murakumo K"/>
            <person name="Nishida K"/>
            <person name="Terakita A"/>
            <person name="Kuratani S"/>
            <person name="Sato K"/>
            <person name="Hyodo S Kuraku.S."/>
        </authorList>
    </citation>
    <scope>NUCLEOTIDE SEQUENCE [LARGE SCALE GENOMIC DNA]</scope>
</reference>
<evidence type="ECO:0000313" key="2">
    <source>
        <dbReference type="EMBL" id="GCC26390.1"/>
    </source>
</evidence>
<proteinExistence type="predicted"/>
<sequence length="146" mass="15416">MPGNAESGGGSSKGIANPPETSRSPESVWLNAGDSSEKQTCTAATLSRSAIDIIRMRLRGEFRGGVADPSLPIQISAFLSYIPITGSVPKQSSILSVRGHRDRGSATDFGLFLNLLSAGMQRAVRKAKPAIEASCSERATKRTARI</sequence>
<name>A0A401S7S7_CHIPU</name>
<evidence type="ECO:0000313" key="3">
    <source>
        <dbReference type="Proteomes" id="UP000287033"/>
    </source>
</evidence>
<dbReference type="Proteomes" id="UP000287033">
    <property type="component" value="Unassembled WGS sequence"/>
</dbReference>
<dbReference type="EMBL" id="BEZZ01000121">
    <property type="protein sequence ID" value="GCC26390.1"/>
    <property type="molecule type" value="Genomic_DNA"/>
</dbReference>
<keyword evidence="3" id="KW-1185">Reference proteome</keyword>
<accession>A0A401S7S7</accession>
<dbReference type="AlphaFoldDB" id="A0A401S7S7"/>